<dbReference type="InterPro" id="IPR050267">
    <property type="entry name" value="Anti-sigma-factor_SerPK"/>
</dbReference>
<evidence type="ECO:0000313" key="3">
    <source>
        <dbReference type="EMBL" id="GGW25216.1"/>
    </source>
</evidence>
<keyword evidence="1" id="KW-0723">Serine/threonine-protein kinase</keyword>
<dbReference type="PANTHER" id="PTHR35526:SF3">
    <property type="entry name" value="ANTI-SIGMA-F FACTOR RSBW"/>
    <property type="match status" value="1"/>
</dbReference>
<comment type="caution">
    <text evidence="3">The sequence shown here is derived from an EMBL/GenBank/DDBJ whole genome shotgun (WGS) entry which is preliminary data.</text>
</comment>
<dbReference type="CDD" id="cd16936">
    <property type="entry name" value="HATPase_RsbW-like"/>
    <property type="match status" value="1"/>
</dbReference>
<dbReference type="EMBL" id="BMVG01000115">
    <property type="protein sequence ID" value="GGW25216.1"/>
    <property type="molecule type" value="Genomic_DNA"/>
</dbReference>
<dbReference type="AlphaFoldDB" id="A0A918IP33"/>
<feature type="domain" description="Histidine kinase/HSP90-like ATPase" evidence="2">
    <location>
        <begin position="17"/>
        <end position="115"/>
    </location>
</feature>
<dbReference type="PANTHER" id="PTHR35526">
    <property type="entry name" value="ANTI-SIGMA-F FACTOR RSBW-RELATED"/>
    <property type="match status" value="1"/>
</dbReference>
<gene>
    <name evidence="3" type="ORF">GCM10010339_94740</name>
</gene>
<proteinExistence type="predicted"/>
<evidence type="ECO:0000259" key="2">
    <source>
        <dbReference type="Pfam" id="PF13581"/>
    </source>
</evidence>
<dbReference type="Pfam" id="PF13581">
    <property type="entry name" value="HATPase_c_2"/>
    <property type="match status" value="1"/>
</dbReference>
<name>A0A918IP33_9ACTN</name>
<reference evidence="3" key="2">
    <citation type="submission" date="2020-09" db="EMBL/GenBank/DDBJ databases">
        <authorList>
            <person name="Sun Q."/>
            <person name="Ohkuma M."/>
        </authorList>
    </citation>
    <scope>NUCLEOTIDE SEQUENCE</scope>
    <source>
        <strain evidence="3">JCM 4714</strain>
    </source>
</reference>
<dbReference type="RefSeq" id="WP_189960137.1">
    <property type="nucleotide sequence ID" value="NZ_BMVG01000115.1"/>
</dbReference>
<dbReference type="Proteomes" id="UP000655443">
    <property type="component" value="Unassembled WGS sequence"/>
</dbReference>
<keyword evidence="4" id="KW-1185">Reference proteome</keyword>
<reference evidence="3" key="1">
    <citation type="journal article" date="2014" name="Int. J. Syst. Evol. Microbiol.">
        <title>Complete genome sequence of Corynebacterium casei LMG S-19264T (=DSM 44701T), isolated from a smear-ripened cheese.</title>
        <authorList>
            <consortium name="US DOE Joint Genome Institute (JGI-PGF)"/>
            <person name="Walter F."/>
            <person name="Albersmeier A."/>
            <person name="Kalinowski J."/>
            <person name="Ruckert C."/>
        </authorList>
    </citation>
    <scope>NUCLEOTIDE SEQUENCE</scope>
    <source>
        <strain evidence="3">JCM 4714</strain>
    </source>
</reference>
<dbReference type="Gene3D" id="3.30.565.10">
    <property type="entry name" value="Histidine kinase-like ATPase, C-terminal domain"/>
    <property type="match status" value="1"/>
</dbReference>
<evidence type="ECO:0000313" key="4">
    <source>
        <dbReference type="Proteomes" id="UP000655443"/>
    </source>
</evidence>
<keyword evidence="1" id="KW-0418">Kinase</keyword>
<accession>A0A918IP33</accession>
<dbReference type="GO" id="GO:0005524">
    <property type="term" value="F:ATP binding"/>
    <property type="evidence" value="ECO:0007669"/>
    <property type="project" value="UniProtKB-KW"/>
</dbReference>
<keyword evidence="3" id="KW-0067">ATP-binding</keyword>
<keyword evidence="1" id="KW-0808">Transferase</keyword>
<dbReference type="GO" id="GO:0004674">
    <property type="term" value="F:protein serine/threonine kinase activity"/>
    <property type="evidence" value="ECO:0007669"/>
    <property type="project" value="UniProtKB-KW"/>
</dbReference>
<organism evidence="3 4">
    <name type="scientific">Streptomyces alanosinicus</name>
    <dbReference type="NCBI Taxonomy" id="68171"/>
    <lineage>
        <taxon>Bacteria</taxon>
        <taxon>Bacillati</taxon>
        <taxon>Actinomycetota</taxon>
        <taxon>Actinomycetes</taxon>
        <taxon>Kitasatosporales</taxon>
        <taxon>Streptomycetaceae</taxon>
        <taxon>Streptomyces</taxon>
    </lineage>
</organism>
<evidence type="ECO:0000256" key="1">
    <source>
        <dbReference type="ARBA" id="ARBA00022527"/>
    </source>
</evidence>
<protein>
    <submittedName>
        <fullName evidence="3">ATP-binding protein</fullName>
    </submittedName>
</protein>
<sequence length="184" mass="19170">MTPHLTLRKLPYAFKVAADVQAVGPARRLVREVVESLGLGQQAPSSDDLELLAGELIANAVVHTEAPCVVCLQWTGRRVRVEVTDADVREAEAKAPPPCAEHGRGLLLVDMLAAAWGSQPCPAGKTTWFELAVPAAGESSASAALSGTLEGVHCVTGFSDDASPAAAEPEVVVHAPAQLEHQAV</sequence>
<dbReference type="SUPFAM" id="SSF55874">
    <property type="entry name" value="ATPase domain of HSP90 chaperone/DNA topoisomerase II/histidine kinase"/>
    <property type="match status" value="1"/>
</dbReference>
<dbReference type="InterPro" id="IPR036890">
    <property type="entry name" value="HATPase_C_sf"/>
</dbReference>
<dbReference type="InterPro" id="IPR003594">
    <property type="entry name" value="HATPase_dom"/>
</dbReference>
<keyword evidence="3" id="KW-0547">Nucleotide-binding</keyword>